<evidence type="ECO:0000313" key="2">
    <source>
        <dbReference type="EMBL" id="SPF78827.1"/>
    </source>
</evidence>
<dbReference type="EMBL" id="OMOI01000002">
    <property type="protein sequence ID" value="SPF78827.1"/>
    <property type="molecule type" value="Genomic_DNA"/>
</dbReference>
<dbReference type="AlphaFoldDB" id="A0A2R8ASI0"/>
<dbReference type="PANTHER" id="PTHR33164:SF43">
    <property type="entry name" value="HTH-TYPE TRANSCRIPTIONAL REPRESSOR YETL"/>
    <property type="match status" value="1"/>
</dbReference>
<evidence type="ECO:0000259" key="1">
    <source>
        <dbReference type="PROSITE" id="PS50995"/>
    </source>
</evidence>
<evidence type="ECO:0000313" key="3">
    <source>
        <dbReference type="Proteomes" id="UP000244911"/>
    </source>
</evidence>
<keyword evidence="3" id="KW-1185">Reference proteome</keyword>
<sequence>MSIERESKPDELEPELRALMGVFSLYTYIDTNMRQQGDDCSGPTLERKVLVKLDRPKRIGTLARDLDALPSTMTTVADQMEERGLIERMRDPEDRRAWLLCLTEKGQQQRKDVVGLAHELLHDTLGLSDDEVEAFAQVSLKIHLKIQELNNG</sequence>
<organism evidence="2 3">
    <name type="scientific">Aliiroseovarius pelagivivens</name>
    <dbReference type="NCBI Taxonomy" id="1639690"/>
    <lineage>
        <taxon>Bacteria</taxon>
        <taxon>Pseudomonadati</taxon>
        <taxon>Pseudomonadota</taxon>
        <taxon>Alphaproteobacteria</taxon>
        <taxon>Rhodobacterales</taxon>
        <taxon>Paracoccaceae</taxon>
        <taxon>Aliiroseovarius</taxon>
    </lineage>
</organism>
<dbReference type="Proteomes" id="UP000244911">
    <property type="component" value="Unassembled WGS sequence"/>
</dbReference>
<protein>
    <submittedName>
        <fullName evidence="2">Transcriptional regulator SlyA</fullName>
    </submittedName>
</protein>
<dbReference type="SUPFAM" id="SSF46785">
    <property type="entry name" value="Winged helix' DNA-binding domain"/>
    <property type="match status" value="1"/>
</dbReference>
<dbReference type="OrthoDB" id="582199at2"/>
<dbReference type="RefSeq" id="WP_108857814.1">
    <property type="nucleotide sequence ID" value="NZ_OMOI01000002.1"/>
</dbReference>
<dbReference type="PRINTS" id="PR00598">
    <property type="entry name" value="HTHMARR"/>
</dbReference>
<feature type="domain" description="HTH marR-type" evidence="1">
    <location>
        <begin position="1"/>
        <end position="144"/>
    </location>
</feature>
<dbReference type="PROSITE" id="PS50995">
    <property type="entry name" value="HTH_MARR_2"/>
    <property type="match status" value="1"/>
</dbReference>
<dbReference type="InterPro" id="IPR036390">
    <property type="entry name" value="WH_DNA-bd_sf"/>
</dbReference>
<dbReference type="SMART" id="SM00347">
    <property type="entry name" value="HTH_MARR"/>
    <property type="match status" value="1"/>
</dbReference>
<dbReference type="PANTHER" id="PTHR33164">
    <property type="entry name" value="TRANSCRIPTIONAL REGULATOR, MARR FAMILY"/>
    <property type="match status" value="1"/>
</dbReference>
<dbReference type="GO" id="GO:0006950">
    <property type="term" value="P:response to stress"/>
    <property type="evidence" value="ECO:0007669"/>
    <property type="project" value="TreeGrafter"/>
</dbReference>
<name>A0A2R8ASI0_9RHOB</name>
<dbReference type="Pfam" id="PF01047">
    <property type="entry name" value="MarR"/>
    <property type="match status" value="1"/>
</dbReference>
<dbReference type="Gene3D" id="1.10.10.10">
    <property type="entry name" value="Winged helix-like DNA-binding domain superfamily/Winged helix DNA-binding domain"/>
    <property type="match status" value="1"/>
</dbReference>
<dbReference type="InterPro" id="IPR036388">
    <property type="entry name" value="WH-like_DNA-bd_sf"/>
</dbReference>
<dbReference type="InterPro" id="IPR000835">
    <property type="entry name" value="HTH_MarR-typ"/>
</dbReference>
<dbReference type="GO" id="GO:0003700">
    <property type="term" value="F:DNA-binding transcription factor activity"/>
    <property type="evidence" value="ECO:0007669"/>
    <property type="project" value="InterPro"/>
</dbReference>
<dbReference type="InterPro" id="IPR039422">
    <property type="entry name" value="MarR/SlyA-like"/>
</dbReference>
<proteinExistence type="predicted"/>
<reference evidence="2 3" key="1">
    <citation type="submission" date="2018-03" db="EMBL/GenBank/DDBJ databases">
        <authorList>
            <person name="Keele B.F."/>
        </authorList>
    </citation>
    <scope>NUCLEOTIDE SEQUENCE [LARGE SCALE GENOMIC DNA]</scope>
    <source>
        <strain evidence="2 3">CECT 8811</strain>
    </source>
</reference>
<gene>
    <name evidence="2" type="primary">slyA_2</name>
    <name evidence="2" type="ORF">ALP8811_02759</name>
</gene>
<accession>A0A2R8ASI0</accession>